<name>A0A0G1VS47_9BACT</name>
<dbReference type="InterPro" id="IPR010428">
    <property type="entry name" value="Zincin_1"/>
</dbReference>
<reference evidence="1 2" key="1">
    <citation type="journal article" date="2015" name="Nature">
        <title>rRNA introns, odd ribosomes, and small enigmatic genomes across a large radiation of phyla.</title>
        <authorList>
            <person name="Brown C.T."/>
            <person name="Hug L.A."/>
            <person name="Thomas B.C."/>
            <person name="Sharon I."/>
            <person name="Castelle C.J."/>
            <person name="Singh A."/>
            <person name="Wilkins M.J."/>
            <person name="Williams K.H."/>
            <person name="Banfield J.F."/>
        </authorList>
    </citation>
    <scope>NUCLEOTIDE SEQUENCE [LARGE SCALE GENOMIC DNA]</scope>
</reference>
<organism evidence="1 2">
    <name type="scientific">Candidatus Kaiserbacteria bacterium GW2011_GWA2_49_56</name>
    <dbReference type="NCBI Taxonomy" id="1618670"/>
    <lineage>
        <taxon>Bacteria</taxon>
        <taxon>Candidatus Kaiseribacteriota</taxon>
    </lineage>
</organism>
<dbReference type="InterPro" id="IPR038555">
    <property type="entry name" value="Zincin_1_sf"/>
</dbReference>
<evidence type="ECO:0000313" key="1">
    <source>
        <dbReference type="EMBL" id="KKW09276.1"/>
    </source>
</evidence>
<dbReference type="SUPFAM" id="SSF55486">
    <property type="entry name" value="Metalloproteases ('zincins'), catalytic domain"/>
    <property type="match status" value="1"/>
</dbReference>
<accession>A0A0G1VS47</accession>
<dbReference type="Pfam" id="PF06262">
    <property type="entry name" value="Zincin_1"/>
    <property type="match status" value="2"/>
</dbReference>
<comment type="caution">
    <text evidence="1">The sequence shown here is derived from an EMBL/GenBank/DDBJ whole genome shotgun (WGS) entry which is preliminary data.</text>
</comment>
<dbReference type="EMBL" id="LCQB01000004">
    <property type="protein sequence ID" value="KKW09276.1"/>
    <property type="molecule type" value="Genomic_DNA"/>
</dbReference>
<protein>
    <recommendedName>
        <fullName evidence="3">Metallopeptidase family protein</fullName>
    </recommendedName>
</protein>
<dbReference type="AlphaFoldDB" id="A0A0G1VS47"/>
<sequence length="149" mass="17589">MEREKFEKLVSEGYECLPEWVREKIKNVALLVEDEPSAEDRKEQGLAEGETLLGLYKGIPLSERGEQYGVGMTLPDTITLYQRPIEVSAEEELHNDIVSRYNDLRYRYEELFSEHVRQIVADTVWHEFAHHFGMNEGEVRDRERRRGEF</sequence>
<dbReference type="CDD" id="cd12952">
    <property type="entry name" value="MMP_ACEL2062"/>
    <property type="match status" value="1"/>
</dbReference>
<dbReference type="Gene3D" id="3.30.2010.20">
    <property type="match status" value="1"/>
</dbReference>
<evidence type="ECO:0000313" key="2">
    <source>
        <dbReference type="Proteomes" id="UP000033825"/>
    </source>
</evidence>
<gene>
    <name evidence="1" type="ORF">UY46_C0004G0003</name>
</gene>
<proteinExistence type="predicted"/>
<evidence type="ECO:0008006" key="3">
    <source>
        <dbReference type="Google" id="ProtNLM"/>
    </source>
</evidence>
<dbReference type="Proteomes" id="UP000033825">
    <property type="component" value="Unassembled WGS sequence"/>
</dbReference>